<comment type="caution">
    <text evidence="3">The sequence shown here is derived from an EMBL/GenBank/DDBJ whole genome shotgun (WGS) entry which is preliminary data.</text>
</comment>
<evidence type="ECO:0000313" key="4">
    <source>
        <dbReference type="Proteomes" id="UP000251891"/>
    </source>
</evidence>
<keyword evidence="2" id="KW-0472">Membrane</keyword>
<evidence type="ECO:0000256" key="1">
    <source>
        <dbReference type="SAM" id="MobiDB-lite"/>
    </source>
</evidence>
<keyword evidence="4" id="KW-1185">Reference proteome</keyword>
<gene>
    <name evidence="3" type="ORF">DPM19_13870</name>
</gene>
<dbReference type="OrthoDB" id="3390980at2"/>
<name>A0A365H6V8_9ACTN</name>
<sequence length="186" mass="17827">MRKTQDTPPGPLDGSPFPGDIETALAASPRPRRAVSTTFLAAAVLLAVGFLGGVQAQQRWGAQEQGSAARPGGALAGNGGGSPAGRGAFARNGGSPNGGAGVTTGTVRLVSGRTVYLQTPDGTTVPVETAAGTTIQVSTAGKITDLRPGASVVVRGTAGATGKVTATSITAGPAAAAPGRGNGAGG</sequence>
<feature type="region of interest" description="Disordered" evidence="1">
    <location>
        <begin position="1"/>
        <end position="23"/>
    </location>
</feature>
<protein>
    <recommendedName>
        <fullName evidence="5">DUF5666 domain-containing protein</fullName>
    </recommendedName>
</protein>
<keyword evidence="2" id="KW-1133">Transmembrane helix</keyword>
<evidence type="ECO:0000313" key="3">
    <source>
        <dbReference type="EMBL" id="RAY14811.1"/>
    </source>
</evidence>
<dbReference type="EMBL" id="QLYX01000005">
    <property type="protein sequence ID" value="RAY14811.1"/>
    <property type="molecule type" value="Genomic_DNA"/>
</dbReference>
<feature type="compositionally biased region" description="Gly residues" evidence="1">
    <location>
        <begin position="74"/>
        <end position="84"/>
    </location>
</feature>
<keyword evidence="2" id="KW-0812">Transmembrane</keyword>
<accession>A0A365H6V8</accession>
<dbReference type="Proteomes" id="UP000251891">
    <property type="component" value="Unassembled WGS sequence"/>
</dbReference>
<proteinExistence type="predicted"/>
<evidence type="ECO:0008006" key="5">
    <source>
        <dbReference type="Google" id="ProtNLM"/>
    </source>
</evidence>
<reference evidence="3 4" key="1">
    <citation type="submission" date="2018-06" db="EMBL/GenBank/DDBJ databases">
        <title>Actinomadura craniellae sp. nov. isolated from marine sponge Craniella sp.</title>
        <authorList>
            <person name="Li L."/>
            <person name="Xu Q.H."/>
            <person name="Lin H.W."/>
            <person name="Lu Y.H."/>
        </authorList>
    </citation>
    <scope>NUCLEOTIDE SEQUENCE [LARGE SCALE GENOMIC DNA]</scope>
    <source>
        <strain evidence="3 4">LHW63021</strain>
    </source>
</reference>
<feature type="region of interest" description="Disordered" evidence="1">
    <location>
        <begin position="62"/>
        <end position="104"/>
    </location>
</feature>
<organism evidence="3 4">
    <name type="scientific">Actinomadura craniellae</name>
    <dbReference type="NCBI Taxonomy" id="2231787"/>
    <lineage>
        <taxon>Bacteria</taxon>
        <taxon>Bacillati</taxon>
        <taxon>Actinomycetota</taxon>
        <taxon>Actinomycetes</taxon>
        <taxon>Streptosporangiales</taxon>
        <taxon>Thermomonosporaceae</taxon>
        <taxon>Actinomadura</taxon>
    </lineage>
</organism>
<dbReference type="AlphaFoldDB" id="A0A365H6V8"/>
<dbReference type="RefSeq" id="WP_111867169.1">
    <property type="nucleotide sequence ID" value="NZ_QLYX01000005.1"/>
</dbReference>
<feature type="transmembrane region" description="Helical" evidence="2">
    <location>
        <begin position="34"/>
        <end position="54"/>
    </location>
</feature>
<evidence type="ECO:0000256" key="2">
    <source>
        <dbReference type="SAM" id="Phobius"/>
    </source>
</evidence>